<dbReference type="SUPFAM" id="SSF53756">
    <property type="entry name" value="UDP-Glycosyltransferase/glycogen phosphorylase"/>
    <property type="match status" value="1"/>
</dbReference>
<dbReference type="Pfam" id="PF00201">
    <property type="entry name" value="UDPGT"/>
    <property type="match status" value="1"/>
</dbReference>
<evidence type="ECO:0000256" key="5">
    <source>
        <dbReference type="ARBA" id="ARBA00047475"/>
    </source>
</evidence>
<protein>
    <recommendedName>
        <fullName evidence="2">glucuronosyltransferase</fullName>
        <ecNumber evidence="2">2.4.1.17</ecNumber>
    </recommendedName>
</protein>
<sequence>MNKTIIWQANTDIDWISKKRSIPYNVHFVRWLPMKRVLAHKNLQYVISLAGSNTVNEIMSYGVPILGIPLHSDQPSNMRRLIELGVGEIITLYDLWNYL</sequence>
<keyword evidence="4" id="KW-0808">Transferase</keyword>
<comment type="similarity">
    <text evidence="1">Belongs to the UDP-glycosyltransferase family.</text>
</comment>
<evidence type="ECO:0000313" key="6">
    <source>
        <dbReference type="Proteomes" id="UP000887540"/>
    </source>
</evidence>
<proteinExistence type="inferred from homology"/>
<dbReference type="PANTHER" id="PTHR48043">
    <property type="entry name" value="EG:EG0003.4 PROTEIN-RELATED"/>
    <property type="match status" value="1"/>
</dbReference>
<dbReference type="AlphaFoldDB" id="A0A914CW59"/>
<reference evidence="7" key="1">
    <citation type="submission" date="2022-11" db="UniProtKB">
        <authorList>
            <consortium name="WormBaseParasite"/>
        </authorList>
    </citation>
    <scope>IDENTIFICATION</scope>
</reference>
<keyword evidence="6" id="KW-1185">Reference proteome</keyword>
<evidence type="ECO:0000256" key="1">
    <source>
        <dbReference type="ARBA" id="ARBA00009995"/>
    </source>
</evidence>
<dbReference type="Proteomes" id="UP000887540">
    <property type="component" value="Unplaced"/>
</dbReference>
<dbReference type="PANTHER" id="PTHR48043:SF68">
    <property type="entry name" value="GLUCURONOSYLTRANSFERASE"/>
    <property type="match status" value="1"/>
</dbReference>
<keyword evidence="3" id="KW-0328">Glycosyltransferase</keyword>
<dbReference type="WBParaSite" id="ACRNAN_scaffold15466.g7253.t1">
    <property type="protein sequence ID" value="ACRNAN_scaffold15466.g7253.t1"/>
    <property type="gene ID" value="ACRNAN_scaffold15466.g7253"/>
</dbReference>
<dbReference type="InterPro" id="IPR002213">
    <property type="entry name" value="UDP_glucos_trans"/>
</dbReference>
<evidence type="ECO:0000256" key="4">
    <source>
        <dbReference type="ARBA" id="ARBA00022679"/>
    </source>
</evidence>
<dbReference type="EC" id="2.4.1.17" evidence="2"/>
<evidence type="ECO:0000256" key="2">
    <source>
        <dbReference type="ARBA" id="ARBA00012544"/>
    </source>
</evidence>
<organism evidence="6 7">
    <name type="scientific">Acrobeloides nanus</name>
    <dbReference type="NCBI Taxonomy" id="290746"/>
    <lineage>
        <taxon>Eukaryota</taxon>
        <taxon>Metazoa</taxon>
        <taxon>Ecdysozoa</taxon>
        <taxon>Nematoda</taxon>
        <taxon>Chromadorea</taxon>
        <taxon>Rhabditida</taxon>
        <taxon>Tylenchina</taxon>
        <taxon>Cephalobomorpha</taxon>
        <taxon>Cephaloboidea</taxon>
        <taxon>Cephalobidae</taxon>
        <taxon>Acrobeloides</taxon>
    </lineage>
</organism>
<evidence type="ECO:0000313" key="7">
    <source>
        <dbReference type="WBParaSite" id="ACRNAN_scaffold15466.g7253.t1"/>
    </source>
</evidence>
<dbReference type="InterPro" id="IPR050271">
    <property type="entry name" value="UDP-glycosyltransferase"/>
</dbReference>
<dbReference type="Gene3D" id="3.40.50.2000">
    <property type="entry name" value="Glycogen Phosphorylase B"/>
    <property type="match status" value="1"/>
</dbReference>
<name>A0A914CW59_9BILA</name>
<evidence type="ECO:0000256" key="3">
    <source>
        <dbReference type="ARBA" id="ARBA00022676"/>
    </source>
</evidence>
<comment type="catalytic activity">
    <reaction evidence="5">
        <text>glucuronate acceptor + UDP-alpha-D-glucuronate = acceptor beta-D-glucuronoside + UDP + H(+)</text>
        <dbReference type="Rhea" id="RHEA:21032"/>
        <dbReference type="ChEBI" id="CHEBI:15378"/>
        <dbReference type="ChEBI" id="CHEBI:58052"/>
        <dbReference type="ChEBI" id="CHEBI:58223"/>
        <dbReference type="ChEBI" id="CHEBI:132367"/>
        <dbReference type="ChEBI" id="CHEBI:132368"/>
        <dbReference type="EC" id="2.4.1.17"/>
    </reaction>
</comment>
<dbReference type="GO" id="GO:0015020">
    <property type="term" value="F:glucuronosyltransferase activity"/>
    <property type="evidence" value="ECO:0007669"/>
    <property type="project" value="UniProtKB-EC"/>
</dbReference>
<accession>A0A914CW59</accession>